<dbReference type="Proteomes" id="UP000886885">
    <property type="component" value="Chromosome 17A"/>
</dbReference>
<protein>
    <submittedName>
        <fullName evidence="2">Uncharacterized protein</fullName>
    </submittedName>
</protein>
<dbReference type="AlphaFoldDB" id="A0A8X8C5Z4"/>
<evidence type="ECO:0000313" key="3">
    <source>
        <dbReference type="Proteomes" id="UP000886885"/>
    </source>
</evidence>
<evidence type="ECO:0000313" key="2">
    <source>
        <dbReference type="EMBL" id="KAG6742387.1"/>
    </source>
</evidence>
<name>A0A8X8C5Z4_POPTO</name>
<evidence type="ECO:0000256" key="1">
    <source>
        <dbReference type="SAM" id="MobiDB-lite"/>
    </source>
</evidence>
<accession>A0A8X8C5Z4</accession>
<gene>
    <name evidence="2" type="ORF">POTOM_053258</name>
</gene>
<keyword evidence="3" id="KW-1185">Reference proteome</keyword>
<organism evidence="2 3">
    <name type="scientific">Populus tomentosa</name>
    <name type="common">Chinese white poplar</name>
    <dbReference type="NCBI Taxonomy" id="118781"/>
    <lineage>
        <taxon>Eukaryota</taxon>
        <taxon>Viridiplantae</taxon>
        <taxon>Streptophyta</taxon>
        <taxon>Embryophyta</taxon>
        <taxon>Tracheophyta</taxon>
        <taxon>Spermatophyta</taxon>
        <taxon>Magnoliopsida</taxon>
        <taxon>eudicotyledons</taxon>
        <taxon>Gunneridae</taxon>
        <taxon>Pentapetalae</taxon>
        <taxon>rosids</taxon>
        <taxon>fabids</taxon>
        <taxon>Malpighiales</taxon>
        <taxon>Salicaceae</taxon>
        <taxon>Saliceae</taxon>
        <taxon>Populus</taxon>
    </lineage>
</organism>
<reference evidence="2" key="1">
    <citation type="journal article" date="2020" name="bioRxiv">
        <title>Hybrid origin of Populus tomentosa Carr. identified through genome sequencing and phylogenomic analysis.</title>
        <authorList>
            <person name="An X."/>
            <person name="Gao K."/>
            <person name="Chen Z."/>
            <person name="Li J."/>
            <person name="Yang X."/>
            <person name="Yang X."/>
            <person name="Zhou J."/>
            <person name="Guo T."/>
            <person name="Zhao T."/>
            <person name="Huang S."/>
            <person name="Miao D."/>
            <person name="Khan W.U."/>
            <person name="Rao P."/>
            <person name="Ye M."/>
            <person name="Lei B."/>
            <person name="Liao W."/>
            <person name="Wang J."/>
            <person name="Ji L."/>
            <person name="Li Y."/>
            <person name="Guo B."/>
            <person name="Mustafa N.S."/>
            <person name="Li S."/>
            <person name="Yun Q."/>
            <person name="Keller S.R."/>
            <person name="Mao J."/>
            <person name="Zhang R."/>
            <person name="Strauss S.H."/>
        </authorList>
    </citation>
    <scope>NUCLEOTIDE SEQUENCE</scope>
    <source>
        <strain evidence="2">GM15</strain>
        <tissue evidence="2">Leaf</tissue>
    </source>
</reference>
<dbReference type="OrthoDB" id="1747225at2759"/>
<feature type="region of interest" description="Disordered" evidence="1">
    <location>
        <begin position="1"/>
        <end position="40"/>
    </location>
</feature>
<proteinExistence type="predicted"/>
<sequence length="88" mass="9700">MAPDLNKASGGSGASKNEAPLKAPPSKKKEEKKDEDLSEEDLALKQQLELYVERVQDPEPGIQKLALESLSLRLWSCCEGCEMLKDVN</sequence>
<comment type="caution">
    <text evidence="2">The sequence shown here is derived from an EMBL/GenBank/DDBJ whole genome shotgun (WGS) entry which is preliminary data.</text>
</comment>
<dbReference type="EMBL" id="JAAWWB010000033">
    <property type="protein sequence ID" value="KAG6742387.1"/>
    <property type="molecule type" value="Genomic_DNA"/>
</dbReference>